<evidence type="ECO:0000259" key="1">
    <source>
        <dbReference type="Pfam" id="PF04101"/>
    </source>
</evidence>
<dbReference type="Gene3D" id="3.40.50.2000">
    <property type="entry name" value="Glycogen Phosphorylase B"/>
    <property type="match status" value="1"/>
</dbReference>
<sequence length="159" mass="18105">MIFLTIGTQLPFDRLVKSIDEIAPDLPWPVFAQIGESDYRPREFDWVTTLEPRVFEEKFRAAHIIVSHAGVGTILTAQRLYKPIVLFPREARYGEHRNDHQLATCSQLEGRAGISIARNRDELKESIRTMEKVPPSCSADARDVFIKNLNQAISKLLTS</sequence>
<proteinExistence type="predicted"/>
<accession>A0A5Q5CCA1</accession>
<dbReference type="Pfam" id="PF04101">
    <property type="entry name" value="Glyco_tran_28_C"/>
    <property type="match status" value="1"/>
</dbReference>
<dbReference type="KEGG" id="mjl:Mjls_0959"/>
<dbReference type="InterPro" id="IPR007235">
    <property type="entry name" value="Glyco_trans_28_C"/>
</dbReference>
<gene>
    <name evidence="2" type="ordered locus">Mjls_0959</name>
</gene>
<dbReference type="GO" id="GO:0016758">
    <property type="term" value="F:hexosyltransferase activity"/>
    <property type="evidence" value="ECO:0007669"/>
    <property type="project" value="InterPro"/>
</dbReference>
<feature type="domain" description="Glycosyl transferase family 28 C-terminal" evidence="1">
    <location>
        <begin position="1"/>
        <end position="146"/>
    </location>
</feature>
<dbReference type="AlphaFoldDB" id="A0A5Q5CCA1"/>
<keyword evidence="2" id="KW-0808">Transferase</keyword>
<name>A0A5Q5CCA1_MYCSJ</name>
<dbReference type="EMBL" id="CP000580">
    <property type="protein sequence ID" value="ABN96768.1"/>
    <property type="molecule type" value="Genomic_DNA"/>
</dbReference>
<reference evidence="2" key="1">
    <citation type="submission" date="2007-02" db="EMBL/GenBank/DDBJ databases">
        <title>Complete sequence of Mycobacterium sp. JLS.</title>
        <authorList>
            <consortium name="US DOE Joint Genome Institute"/>
            <person name="Copeland A."/>
            <person name="Lucas S."/>
            <person name="Lapidus A."/>
            <person name="Barry K."/>
            <person name="Detter J.C."/>
            <person name="Glavina del Rio T."/>
            <person name="Hammon N."/>
            <person name="Israni S."/>
            <person name="Dalin E."/>
            <person name="Tice H."/>
            <person name="Pitluck S."/>
            <person name="Chain P."/>
            <person name="Malfatti S."/>
            <person name="Shin M."/>
            <person name="Vergez L."/>
            <person name="Schmutz J."/>
            <person name="Larimer F."/>
            <person name="Land M."/>
            <person name="Hauser L."/>
            <person name="Kyrpides N."/>
            <person name="Mikhailova N."/>
            <person name="Miller C.D."/>
            <person name="Anderson A.J."/>
            <person name="Sims R.C."/>
            <person name="Richardson P."/>
        </authorList>
    </citation>
    <scope>NUCLEOTIDE SEQUENCE [LARGE SCALE GENOMIC DNA]</scope>
    <source>
        <strain evidence="2">JLS</strain>
    </source>
</reference>
<protein>
    <submittedName>
        <fullName evidence="2">Glycosyltransferase 28, C-terminal domain</fullName>
    </submittedName>
</protein>
<evidence type="ECO:0000313" key="2">
    <source>
        <dbReference type="EMBL" id="ABN96768.1"/>
    </source>
</evidence>
<dbReference type="SUPFAM" id="SSF53756">
    <property type="entry name" value="UDP-Glycosyltransferase/glycogen phosphorylase"/>
    <property type="match status" value="1"/>
</dbReference>
<organism evidence="2">
    <name type="scientific">Mycobacterium sp. (strain JLS)</name>
    <dbReference type="NCBI Taxonomy" id="164757"/>
    <lineage>
        <taxon>Bacteria</taxon>
        <taxon>Bacillati</taxon>
        <taxon>Actinomycetota</taxon>
        <taxon>Actinomycetes</taxon>
        <taxon>Mycobacteriales</taxon>
        <taxon>Mycobacteriaceae</taxon>
        <taxon>Mycobacterium</taxon>
    </lineage>
</organism>